<dbReference type="InterPro" id="IPR053138">
    <property type="entry name" value="N-alpha-Ac-DABA_deacetylase"/>
</dbReference>
<dbReference type="SUPFAM" id="SSF53187">
    <property type="entry name" value="Zn-dependent exopeptidases"/>
    <property type="match status" value="1"/>
</dbReference>
<dbReference type="PANTHER" id="PTHR37326:SF1">
    <property type="entry name" value="BLL3975 PROTEIN"/>
    <property type="match status" value="1"/>
</dbReference>
<evidence type="ECO:0000259" key="3">
    <source>
        <dbReference type="PROSITE" id="PS52035"/>
    </source>
</evidence>
<dbReference type="InterPro" id="IPR000834">
    <property type="entry name" value="Peptidase_M14"/>
</dbReference>
<keyword evidence="4" id="KW-0645">Protease</keyword>
<sequence>MQTTIITEEGTFVMKTSIFTYTSKGLPVTAYEFTNGGPEILILGGVHGDEIEGVIAAQELLKHFMTSFDYKMNLTLVPQFNFEGVIYKTRGNGNGVDLNRNLPTKDWSPEVKTPRYHPGPAAGSEPENKGLMTYLENKKPQLVLSLHSWHPILNVNGDCYKFANVLAELTGYKIDDDIGYPTPGCLGTYAGLERNCPTLTYEIQRGQSAEEIIRIHVPAIMEALKVYNN</sequence>
<feature type="region of interest" description="Disordered" evidence="2">
    <location>
        <begin position="98"/>
        <end position="126"/>
    </location>
</feature>
<comment type="similarity">
    <text evidence="1">Belongs to the peptidase M14 family.</text>
</comment>
<dbReference type="PANTHER" id="PTHR37326">
    <property type="entry name" value="BLL3975 PROTEIN"/>
    <property type="match status" value="1"/>
</dbReference>
<dbReference type="SMART" id="SM00631">
    <property type="entry name" value="Zn_pept"/>
    <property type="match status" value="1"/>
</dbReference>
<dbReference type="RefSeq" id="WP_277579752.1">
    <property type="nucleotide sequence ID" value="NZ_JANRMI010000007.1"/>
</dbReference>
<dbReference type="Proteomes" id="UP001152321">
    <property type="component" value="Unassembled WGS sequence"/>
</dbReference>
<evidence type="ECO:0000313" key="5">
    <source>
        <dbReference type="Proteomes" id="UP001152321"/>
    </source>
</evidence>
<feature type="domain" description="Peptidase M14" evidence="3">
    <location>
        <begin position="1"/>
        <end position="224"/>
    </location>
</feature>
<evidence type="ECO:0000313" key="4">
    <source>
        <dbReference type="EMBL" id="MDG0818277.1"/>
    </source>
</evidence>
<evidence type="ECO:0000256" key="2">
    <source>
        <dbReference type="SAM" id="MobiDB-lite"/>
    </source>
</evidence>
<evidence type="ECO:0000256" key="1">
    <source>
        <dbReference type="PROSITE-ProRule" id="PRU01379"/>
    </source>
</evidence>
<keyword evidence="5" id="KW-1185">Reference proteome</keyword>
<name>A0ABT6DN28_9BACT</name>
<dbReference type="Pfam" id="PF00246">
    <property type="entry name" value="Peptidase_M14"/>
    <property type="match status" value="1"/>
</dbReference>
<dbReference type="EMBL" id="JANRMI010000007">
    <property type="protein sequence ID" value="MDG0818277.1"/>
    <property type="molecule type" value="Genomic_DNA"/>
</dbReference>
<comment type="caution">
    <text evidence="4">The sequence shown here is derived from an EMBL/GenBank/DDBJ whole genome shotgun (WGS) entry which is preliminary data.</text>
</comment>
<proteinExistence type="inferred from homology"/>
<keyword evidence="4" id="KW-0378">Hydrolase</keyword>
<reference evidence="4" key="1">
    <citation type="submission" date="2022-08" db="EMBL/GenBank/DDBJ databases">
        <title>Novel Bdellovibrio Species Isolated from Svalbard: Designation Bdellovibrio svalbardensis.</title>
        <authorList>
            <person name="Mitchell R.J."/>
            <person name="Choi S.Y."/>
        </authorList>
    </citation>
    <scope>NUCLEOTIDE SEQUENCE</scope>
    <source>
        <strain evidence="4">PAP01</strain>
    </source>
</reference>
<gene>
    <name evidence="4" type="ORF">NWE73_17985</name>
</gene>
<organism evidence="4 5">
    <name type="scientific">Bdellovibrio svalbardensis</name>
    <dbReference type="NCBI Taxonomy" id="2972972"/>
    <lineage>
        <taxon>Bacteria</taxon>
        <taxon>Pseudomonadati</taxon>
        <taxon>Bdellovibrionota</taxon>
        <taxon>Bdellovibrionia</taxon>
        <taxon>Bdellovibrionales</taxon>
        <taxon>Pseudobdellovibrionaceae</taxon>
        <taxon>Bdellovibrio</taxon>
    </lineage>
</organism>
<dbReference type="PROSITE" id="PS52035">
    <property type="entry name" value="PEPTIDASE_M14"/>
    <property type="match status" value="1"/>
</dbReference>
<keyword evidence="4" id="KW-0121">Carboxypeptidase</keyword>
<accession>A0ABT6DN28</accession>
<dbReference type="GO" id="GO:0004180">
    <property type="term" value="F:carboxypeptidase activity"/>
    <property type="evidence" value="ECO:0007669"/>
    <property type="project" value="UniProtKB-KW"/>
</dbReference>
<feature type="active site" description="Proton donor/acceptor" evidence="1">
    <location>
        <position position="202"/>
    </location>
</feature>
<dbReference type="Gene3D" id="3.40.630.10">
    <property type="entry name" value="Zn peptidases"/>
    <property type="match status" value="1"/>
</dbReference>
<protein>
    <submittedName>
        <fullName evidence="4">M14 family zinc carboxypeptidase</fullName>
    </submittedName>
</protein>